<dbReference type="InterPro" id="IPR015300">
    <property type="entry name" value="DNA-bd_pseudobarrel_sf"/>
</dbReference>
<dbReference type="Pfam" id="PF02362">
    <property type="entry name" value="B3"/>
    <property type="match status" value="1"/>
</dbReference>
<gene>
    <name evidence="7" type="ORF">GQ55_3G455100</name>
</gene>
<dbReference type="GO" id="GO:0005634">
    <property type="term" value="C:nucleus"/>
    <property type="evidence" value="ECO:0007669"/>
    <property type="project" value="UniProtKB-SubCell"/>
</dbReference>
<dbReference type="SMART" id="SM01019">
    <property type="entry name" value="B3"/>
    <property type="match status" value="2"/>
</dbReference>
<evidence type="ECO:0000256" key="1">
    <source>
        <dbReference type="ARBA" id="ARBA00004123"/>
    </source>
</evidence>
<dbReference type="CDD" id="cd10017">
    <property type="entry name" value="B3_DNA"/>
    <property type="match status" value="1"/>
</dbReference>
<feature type="domain" description="TF-B3" evidence="6">
    <location>
        <begin position="188"/>
        <end position="284"/>
    </location>
</feature>
<dbReference type="InterPro" id="IPR044837">
    <property type="entry name" value="REM16-like"/>
</dbReference>
<evidence type="ECO:0000313" key="7">
    <source>
        <dbReference type="EMBL" id="PUZ67689.1"/>
    </source>
</evidence>
<dbReference type="OrthoDB" id="590488at2759"/>
<sequence>MNSGGSVQKPTKSCIVLPTGCNMTSEQRAQVITLEQKTQPELPFYITAMHRRSMASGILVISNKSGIIQLSQLDGSKIWAINLDITTKGHYAVSTGWMDFIRDNKLREGDIWIFQPSKSKNGVTLIFHPLEESHRLQPPGYVPLSRSPAHGVTEPGYIVPRKTILTDQQKHQVEEKVRAIRSPYHLFVLIVQTSNITERSCIMGFSSEYAKRYLRGGYDTIRLLHPKKTNTWEAEIAITNNRPRLGRGWRQFAKDNELKLGDICLFQLMENKELTMTVHIIPERECS</sequence>
<keyword evidence="2" id="KW-0805">Transcription regulation</keyword>
<dbReference type="PANTHER" id="PTHR31391">
    <property type="entry name" value="B3 DOMAIN-CONTAINING PROTEIN OS11G0197600-RELATED"/>
    <property type="match status" value="1"/>
</dbReference>
<dbReference type="PROSITE" id="PS50863">
    <property type="entry name" value="B3"/>
    <property type="match status" value="2"/>
</dbReference>
<evidence type="ECO:0000256" key="4">
    <source>
        <dbReference type="ARBA" id="ARBA00023163"/>
    </source>
</evidence>
<feature type="domain" description="TF-B3" evidence="6">
    <location>
        <begin position="68"/>
        <end position="133"/>
    </location>
</feature>
<protein>
    <recommendedName>
        <fullName evidence="6">TF-B3 domain-containing protein</fullName>
    </recommendedName>
</protein>
<evidence type="ECO:0000256" key="5">
    <source>
        <dbReference type="ARBA" id="ARBA00023242"/>
    </source>
</evidence>
<keyword evidence="5" id="KW-0539">Nucleus</keyword>
<dbReference type="AlphaFoldDB" id="A0A2T7EIP2"/>
<dbReference type="InterPro" id="IPR003340">
    <property type="entry name" value="B3_DNA-bd"/>
</dbReference>
<evidence type="ECO:0000256" key="3">
    <source>
        <dbReference type="ARBA" id="ARBA00023125"/>
    </source>
</evidence>
<dbReference type="Proteomes" id="UP000244336">
    <property type="component" value="Chromosome 3"/>
</dbReference>
<name>A0A2T7EIP2_9POAL</name>
<evidence type="ECO:0000313" key="8">
    <source>
        <dbReference type="Proteomes" id="UP000244336"/>
    </source>
</evidence>
<keyword evidence="8" id="KW-1185">Reference proteome</keyword>
<dbReference type="STRING" id="1504633.A0A2T7EIP2"/>
<dbReference type="GO" id="GO:0003677">
    <property type="term" value="F:DNA binding"/>
    <property type="evidence" value="ECO:0007669"/>
    <property type="project" value="UniProtKB-KW"/>
</dbReference>
<dbReference type="SUPFAM" id="SSF101936">
    <property type="entry name" value="DNA-binding pseudobarrel domain"/>
    <property type="match status" value="2"/>
</dbReference>
<dbReference type="PANTHER" id="PTHR31391:SF140">
    <property type="entry name" value="B3 DOMAIN-CONTAINING PROTEIN OS12G0591400"/>
    <property type="match status" value="1"/>
</dbReference>
<accession>A0A2T7EIP2</accession>
<evidence type="ECO:0000259" key="6">
    <source>
        <dbReference type="PROSITE" id="PS50863"/>
    </source>
</evidence>
<keyword evidence="3" id="KW-0238">DNA-binding</keyword>
<keyword evidence="4" id="KW-0804">Transcription</keyword>
<dbReference type="Gene3D" id="2.40.330.10">
    <property type="entry name" value="DNA-binding pseudobarrel domain"/>
    <property type="match status" value="2"/>
</dbReference>
<dbReference type="EMBL" id="CM009751">
    <property type="protein sequence ID" value="PUZ67689.1"/>
    <property type="molecule type" value="Genomic_DNA"/>
</dbReference>
<reference evidence="7 8" key="1">
    <citation type="submission" date="2018-04" db="EMBL/GenBank/DDBJ databases">
        <title>WGS assembly of Panicum hallii var. hallii HAL2.</title>
        <authorList>
            <person name="Lovell J."/>
            <person name="Jenkins J."/>
            <person name="Lowry D."/>
            <person name="Mamidi S."/>
            <person name="Sreedasyam A."/>
            <person name="Weng X."/>
            <person name="Barry K."/>
            <person name="Bonette J."/>
            <person name="Campitelli B."/>
            <person name="Daum C."/>
            <person name="Gordon S."/>
            <person name="Gould B."/>
            <person name="Lipzen A."/>
            <person name="MacQueen A."/>
            <person name="Palacio-Mejia J."/>
            <person name="Plott C."/>
            <person name="Shakirov E."/>
            <person name="Shu S."/>
            <person name="Yoshinaga Y."/>
            <person name="Zane M."/>
            <person name="Rokhsar D."/>
            <person name="Grimwood J."/>
            <person name="Schmutz J."/>
            <person name="Juenger T."/>
        </authorList>
    </citation>
    <scope>NUCLEOTIDE SEQUENCE [LARGE SCALE GENOMIC DNA]</scope>
    <source>
        <strain evidence="8">cv. HAL2</strain>
    </source>
</reference>
<organism evidence="7 8">
    <name type="scientific">Panicum hallii var. hallii</name>
    <dbReference type="NCBI Taxonomy" id="1504633"/>
    <lineage>
        <taxon>Eukaryota</taxon>
        <taxon>Viridiplantae</taxon>
        <taxon>Streptophyta</taxon>
        <taxon>Embryophyta</taxon>
        <taxon>Tracheophyta</taxon>
        <taxon>Spermatophyta</taxon>
        <taxon>Magnoliopsida</taxon>
        <taxon>Liliopsida</taxon>
        <taxon>Poales</taxon>
        <taxon>Poaceae</taxon>
        <taxon>PACMAD clade</taxon>
        <taxon>Panicoideae</taxon>
        <taxon>Panicodae</taxon>
        <taxon>Paniceae</taxon>
        <taxon>Panicinae</taxon>
        <taxon>Panicum</taxon>
        <taxon>Panicum sect. Panicum</taxon>
    </lineage>
</organism>
<proteinExistence type="predicted"/>
<evidence type="ECO:0000256" key="2">
    <source>
        <dbReference type="ARBA" id="ARBA00023015"/>
    </source>
</evidence>
<dbReference type="Gramene" id="PUZ67689">
    <property type="protein sequence ID" value="PUZ67689"/>
    <property type="gene ID" value="GQ55_3G455100"/>
</dbReference>
<comment type="subcellular location">
    <subcellularLocation>
        <location evidence="1">Nucleus</location>
    </subcellularLocation>
</comment>